<dbReference type="InterPro" id="IPR000600">
    <property type="entry name" value="ROK"/>
</dbReference>
<evidence type="ECO:0000313" key="2">
    <source>
        <dbReference type="EMBL" id="KAB1637216.1"/>
    </source>
</evidence>
<reference evidence="2 3" key="1">
    <citation type="submission" date="2019-09" db="EMBL/GenBank/DDBJ databases">
        <title>Phylogeny of genus Pseudoclavibacter and closely related genus.</title>
        <authorList>
            <person name="Li Y."/>
        </authorList>
    </citation>
    <scope>NUCLEOTIDE SEQUENCE [LARGE SCALE GENOMIC DNA]</scope>
    <source>
        <strain evidence="2 3">THG-MD12</strain>
    </source>
</reference>
<proteinExistence type="inferred from homology"/>
<dbReference type="Gene3D" id="1.10.10.10">
    <property type="entry name" value="Winged helix-like DNA-binding domain superfamily/Winged helix DNA-binding domain"/>
    <property type="match status" value="1"/>
</dbReference>
<name>A0A7J5B054_9MICO</name>
<accession>A0A7J5B054</accession>
<dbReference type="AlphaFoldDB" id="A0A7J5B054"/>
<dbReference type="Proteomes" id="UP000490386">
    <property type="component" value="Unassembled WGS sequence"/>
</dbReference>
<dbReference type="InterPro" id="IPR043129">
    <property type="entry name" value="ATPase_NBD"/>
</dbReference>
<dbReference type="EMBL" id="WBJX01000004">
    <property type="protein sequence ID" value="KAB1637216.1"/>
    <property type="molecule type" value="Genomic_DNA"/>
</dbReference>
<dbReference type="SUPFAM" id="SSF46785">
    <property type="entry name" value="Winged helix' DNA-binding domain"/>
    <property type="match status" value="1"/>
</dbReference>
<dbReference type="SUPFAM" id="SSF53067">
    <property type="entry name" value="Actin-like ATPase domain"/>
    <property type="match status" value="1"/>
</dbReference>
<dbReference type="Pfam" id="PF00480">
    <property type="entry name" value="ROK"/>
    <property type="match status" value="1"/>
</dbReference>
<dbReference type="RefSeq" id="WP_104252046.1">
    <property type="nucleotide sequence ID" value="NZ_WBJX01000004.1"/>
</dbReference>
<dbReference type="InterPro" id="IPR036390">
    <property type="entry name" value="WH_DNA-bd_sf"/>
</dbReference>
<dbReference type="OrthoDB" id="3189808at2"/>
<dbReference type="InterPro" id="IPR036388">
    <property type="entry name" value="WH-like_DNA-bd_sf"/>
</dbReference>
<dbReference type="PANTHER" id="PTHR18964:SF173">
    <property type="entry name" value="GLUCOKINASE"/>
    <property type="match status" value="1"/>
</dbReference>
<keyword evidence="3" id="KW-1185">Reference proteome</keyword>
<organism evidence="2 3">
    <name type="scientific">Pseudoclavibacter terrae</name>
    <dbReference type="NCBI Taxonomy" id="1530195"/>
    <lineage>
        <taxon>Bacteria</taxon>
        <taxon>Bacillati</taxon>
        <taxon>Actinomycetota</taxon>
        <taxon>Actinomycetes</taxon>
        <taxon>Micrococcales</taxon>
        <taxon>Microbacteriaceae</taxon>
        <taxon>Pseudoclavibacter</taxon>
    </lineage>
</organism>
<gene>
    <name evidence="2" type="ORF">F8O03_13120</name>
</gene>
<sequence length="425" mass="45096">MRESTLRFGAQTDEVTSLLRVVNLVRMGEAQTRPQIGTVTGLGRGVVTQRVEQAISMGFLEEGDVGPSSGGRAPRTLRFRGESGLIVVCALGALHIHVGLAQLEGDVIAQAHLDWEISSGPAATLDAALELVEELLAADAKSRGSELPVWGIAVGVPGPVDFDSGRPVAPPIMPGWNGFDIRRRFEQRFDAPVWVDNDANLLALNERTNRQVPSVDLIYVKVGSGIGAGLVSRGRIHRGANGAAGDIGHVKVFGSTSQCRCGKIGCLEAEAGGWALVRDAQLAIDAGDDGLLARRARAGEELNPELIAMCAEDGDALAIQLAQRSAKIIGESISALVNMFNPKVIVVGGALASAGEIFLAEVRQRVYEHSLPLATRDLNIVVSANDVREPLRGGAAMVREQLFEETFTRWFADGRPTIAGLALGR</sequence>
<comment type="caution">
    <text evidence="2">The sequence shown here is derived from an EMBL/GenBank/DDBJ whole genome shotgun (WGS) entry which is preliminary data.</text>
</comment>
<protein>
    <submittedName>
        <fullName evidence="2">ROK family protein</fullName>
    </submittedName>
</protein>
<dbReference type="PANTHER" id="PTHR18964">
    <property type="entry name" value="ROK (REPRESSOR, ORF, KINASE) FAMILY"/>
    <property type="match status" value="1"/>
</dbReference>
<dbReference type="InterPro" id="IPR049874">
    <property type="entry name" value="ROK_cs"/>
</dbReference>
<dbReference type="PROSITE" id="PS01125">
    <property type="entry name" value="ROK"/>
    <property type="match status" value="1"/>
</dbReference>
<evidence type="ECO:0000313" key="3">
    <source>
        <dbReference type="Proteomes" id="UP000490386"/>
    </source>
</evidence>
<dbReference type="Gene3D" id="3.30.420.40">
    <property type="match status" value="2"/>
</dbReference>
<evidence type="ECO:0000256" key="1">
    <source>
        <dbReference type="ARBA" id="ARBA00006479"/>
    </source>
</evidence>
<comment type="similarity">
    <text evidence="1">Belongs to the ROK (NagC/XylR) family.</text>
</comment>